<dbReference type="InterPro" id="IPR046432">
    <property type="entry name" value="TASOR"/>
</dbReference>
<dbReference type="PANTHER" id="PTHR16207">
    <property type="entry name" value="SET DOMAIN-CONTAINING PROTEIN"/>
    <property type="match status" value="1"/>
</dbReference>
<sequence>LPPKETKEAEVTNIAIISAEHSYASVMTEQPKKQSSSRGATPSRNSTRNTRGRPLVGKVLPFRHQQSNSNLQQPSKALETWHRGSLCSPRVKEDFAKSHTVNISDTSLKVTCHWEAEYLFHLDSRYTTNAMEKTVVRALHGPWDLALHDDTKEILLIFHMWVALFYKMSNRHLRSIRKVVEYSNPKKYVLINTTRLSDDDDD</sequence>
<evidence type="ECO:0000313" key="3">
    <source>
        <dbReference type="Proteomes" id="UP000053537"/>
    </source>
</evidence>
<feature type="compositionally biased region" description="Polar residues" evidence="1">
    <location>
        <begin position="25"/>
        <end position="49"/>
    </location>
</feature>
<protein>
    <submittedName>
        <fullName evidence="2">Protein FAM208B</fullName>
    </submittedName>
</protein>
<dbReference type="EMBL" id="KK841147">
    <property type="protein sequence ID" value="KFP83599.1"/>
    <property type="molecule type" value="Genomic_DNA"/>
</dbReference>
<dbReference type="PANTHER" id="PTHR16207:SF10">
    <property type="entry name" value="PROTEIN TASOR 2"/>
    <property type="match status" value="1"/>
</dbReference>
<dbReference type="AlphaFoldDB" id="A0A091N3V5"/>
<keyword evidence="3" id="KW-1185">Reference proteome</keyword>
<feature type="non-terminal residue" evidence="2">
    <location>
        <position position="202"/>
    </location>
</feature>
<dbReference type="GO" id="GO:0045814">
    <property type="term" value="P:negative regulation of gene expression, epigenetic"/>
    <property type="evidence" value="ECO:0007669"/>
    <property type="project" value="InterPro"/>
</dbReference>
<evidence type="ECO:0000313" key="2">
    <source>
        <dbReference type="EMBL" id="KFP83599.1"/>
    </source>
</evidence>
<feature type="region of interest" description="Disordered" evidence="1">
    <location>
        <begin position="25"/>
        <end position="55"/>
    </location>
</feature>
<reference evidence="2 3" key="1">
    <citation type="submission" date="2014-04" db="EMBL/GenBank/DDBJ databases">
        <title>Genome evolution of avian class.</title>
        <authorList>
            <person name="Zhang G."/>
            <person name="Li C."/>
        </authorList>
    </citation>
    <scope>NUCLEOTIDE SEQUENCE [LARGE SCALE GENOMIC DNA]</scope>
    <source>
        <strain evidence="2">BGI_N310</strain>
    </source>
</reference>
<gene>
    <name evidence="2" type="ORF">N310_05605</name>
</gene>
<evidence type="ECO:0000256" key="1">
    <source>
        <dbReference type="SAM" id="MobiDB-lite"/>
    </source>
</evidence>
<dbReference type="Proteomes" id="UP000053537">
    <property type="component" value="Unassembled WGS sequence"/>
</dbReference>
<name>A0A091N3V5_9PASS</name>
<organism evidence="2 3">
    <name type="scientific">Acanthisitta chloris</name>
    <name type="common">rifleman</name>
    <dbReference type="NCBI Taxonomy" id="57068"/>
    <lineage>
        <taxon>Eukaryota</taxon>
        <taxon>Metazoa</taxon>
        <taxon>Chordata</taxon>
        <taxon>Craniata</taxon>
        <taxon>Vertebrata</taxon>
        <taxon>Euteleostomi</taxon>
        <taxon>Archelosauria</taxon>
        <taxon>Archosauria</taxon>
        <taxon>Dinosauria</taxon>
        <taxon>Saurischia</taxon>
        <taxon>Theropoda</taxon>
        <taxon>Coelurosauria</taxon>
        <taxon>Aves</taxon>
        <taxon>Neognathae</taxon>
        <taxon>Neoaves</taxon>
        <taxon>Telluraves</taxon>
        <taxon>Australaves</taxon>
        <taxon>Passeriformes</taxon>
        <taxon>Acanthisittidae</taxon>
        <taxon>Acanthisitta</taxon>
    </lineage>
</organism>
<feature type="non-terminal residue" evidence="2">
    <location>
        <position position="1"/>
    </location>
</feature>
<proteinExistence type="predicted"/>
<accession>A0A091N3V5</accession>
<dbReference type="GO" id="GO:0005654">
    <property type="term" value="C:nucleoplasm"/>
    <property type="evidence" value="ECO:0007669"/>
    <property type="project" value="TreeGrafter"/>
</dbReference>